<dbReference type="EMBL" id="KN847525">
    <property type="protein sequence ID" value="KIV89305.1"/>
    <property type="molecule type" value="Genomic_DNA"/>
</dbReference>
<comment type="subunit">
    <text evidence="4">Homotetramer.</text>
</comment>
<evidence type="ECO:0000313" key="20">
    <source>
        <dbReference type="Proteomes" id="UP000054302"/>
    </source>
</evidence>
<name>A0A0D1WK49_EXOME</name>
<dbReference type="SMART" id="SM01117">
    <property type="entry name" value="Cyt-b5"/>
    <property type="match status" value="1"/>
</dbReference>
<dbReference type="HOGENOM" id="CLU_020639_1_0_1"/>
<comment type="similarity">
    <text evidence="14">In the N-terminal section; belongs to the cytochrome b5 family.</text>
</comment>
<dbReference type="InterPro" id="IPR036400">
    <property type="entry name" value="Cyt_B5-like_heme/steroid_sf"/>
</dbReference>
<dbReference type="InterPro" id="IPR000262">
    <property type="entry name" value="FMN-dep_DH"/>
</dbReference>
<dbReference type="RefSeq" id="XP_016220879.1">
    <property type="nucleotide sequence ID" value="XM_016373968.1"/>
</dbReference>
<keyword evidence="20" id="KW-1185">Reference proteome</keyword>
<gene>
    <name evidence="19" type="ORF">PV10_08882</name>
</gene>
<keyword evidence="11" id="KW-0496">Mitochondrion</keyword>
<dbReference type="SUPFAM" id="SSF51395">
    <property type="entry name" value="FMN-linked oxidoreductases"/>
    <property type="match status" value="1"/>
</dbReference>
<dbReference type="Pfam" id="PF00173">
    <property type="entry name" value="Cyt-b5"/>
    <property type="match status" value="1"/>
</dbReference>
<dbReference type="PROSITE" id="PS51349">
    <property type="entry name" value="FMN_HYDROXY_ACID_DH_2"/>
    <property type="match status" value="1"/>
</dbReference>
<evidence type="ECO:0000256" key="9">
    <source>
        <dbReference type="ARBA" id="ARBA00023002"/>
    </source>
</evidence>
<evidence type="ECO:0000313" key="19">
    <source>
        <dbReference type="EMBL" id="KIV89305.1"/>
    </source>
</evidence>
<evidence type="ECO:0000256" key="10">
    <source>
        <dbReference type="ARBA" id="ARBA00023004"/>
    </source>
</evidence>
<evidence type="ECO:0000256" key="4">
    <source>
        <dbReference type="ARBA" id="ARBA00011881"/>
    </source>
</evidence>
<evidence type="ECO:0000256" key="15">
    <source>
        <dbReference type="ARBA" id="ARBA00066458"/>
    </source>
</evidence>
<dbReference type="AlphaFoldDB" id="A0A0D1WK49"/>
<proteinExistence type="inferred from homology"/>
<dbReference type="GeneID" id="27326727"/>
<dbReference type="InterPro" id="IPR013785">
    <property type="entry name" value="Aldolase_TIM"/>
</dbReference>
<comment type="cofactor">
    <cofactor evidence="2">
        <name>heme b</name>
        <dbReference type="ChEBI" id="CHEBI:60344"/>
    </cofactor>
</comment>
<dbReference type="OMA" id="KCTVQGV"/>
<keyword evidence="9" id="KW-0560">Oxidoreductase</keyword>
<keyword evidence="8" id="KW-0479">Metal-binding</keyword>
<keyword evidence="7" id="KW-0288">FMN</keyword>
<dbReference type="Gene3D" id="3.10.120.10">
    <property type="entry name" value="Cytochrome b5-like heme/steroid binding domain"/>
    <property type="match status" value="1"/>
</dbReference>
<organism evidence="19 20">
    <name type="scientific">Exophiala mesophila</name>
    <name type="common">Black yeast-like fungus</name>
    <dbReference type="NCBI Taxonomy" id="212818"/>
    <lineage>
        <taxon>Eukaryota</taxon>
        <taxon>Fungi</taxon>
        <taxon>Dikarya</taxon>
        <taxon>Ascomycota</taxon>
        <taxon>Pezizomycotina</taxon>
        <taxon>Eurotiomycetes</taxon>
        <taxon>Chaetothyriomycetidae</taxon>
        <taxon>Chaetothyriales</taxon>
        <taxon>Herpotrichiellaceae</taxon>
        <taxon>Exophiala</taxon>
    </lineage>
</organism>
<feature type="domain" description="Cytochrome b5 heme-binding" evidence="17">
    <location>
        <begin position="2"/>
        <end position="79"/>
    </location>
</feature>
<keyword evidence="10" id="KW-0408">Iron</keyword>
<dbReference type="InterPro" id="IPR037396">
    <property type="entry name" value="FMN_HAD"/>
</dbReference>
<dbReference type="Proteomes" id="UP000054302">
    <property type="component" value="Unassembled WGS sequence"/>
</dbReference>
<comment type="catalytic activity">
    <reaction evidence="12">
        <text>(S)-lactate + 2 Fe(III)-[cytochrome c] = 2 Fe(II)-[cytochrome c] + pyruvate + 2 H(+)</text>
        <dbReference type="Rhea" id="RHEA:19909"/>
        <dbReference type="Rhea" id="RHEA-COMP:10350"/>
        <dbReference type="Rhea" id="RHEA-COMP:14399"/>
        <dbReference type="ChEBI" id="CHEBI:15361"/>
        <dbReference type="ChEBI" id="CHEBI:15378"/>
        <dbReference type="ChEBI" id="CHEBI:16651"/>
        <dbReference type="ChEBI" id="CHEBI:29033"/>
        <dbReference type="ChEBI" id="CHEBI:29034"/>
        <dbReference type="EC" id="1.1.2.3"/>
    </reaction>
    <physiologicalReaction direction="left-to-right" evidence="12">
        <dbReference type="Rhea" id="RHEA:19910"/>
    </physiologicalReaction>
</comment>
<evidence type="ECO:0000256" key="16">
    <source>
        <dbReference type="ARBA" id="ARBA00068515"/>
    </source>
</evidence>
<evidence type="ECO:0000256" key="3">
    <source>
        <dbReference type="ARBA" id="ARBA00004569"/>
    </source>
</evidence>
<keyword evidence="5" id="KW-0349">Heme</keyword>
<evidence type="ECO:0000256" key="7">
    <source>
        <dbReference type="ARBA" id="ARBA00022643"/>
    </source>
</evidence>
<dbReference type="OrthoDB" id="1925334at2759"/>
<comment type="cofactor">
    <cofactor evidence="1">
        <name>FMN</name>
        <dbReference type="ChEBI" id="CHEBI:58210"/>
    </cofactor>
</comment>
<dbReference type="GO" id="GO:0046872">
    <property type="term" value="F:metal ion binding"/>
    <property type="evidence" value="ECO:0007669"/>
    <property type="project" value="UniProtKB-KW"/>
</dbReference>
<sequence length="494" mass="54256">MSPSISVTEIIKHNTPSSAWIVIDNIVWDVTEFAPNHPGGVDVILEYLGQDASIAYNEVHAPSLVSRHLSPDKRIGQVDQSSITDEWRAQFQSAETVEGTTANSDTTGPPPLEAILNMYDFEDAAKATVSAKTWAYYSGAANDSLSYAANIDWYRKIWFRPRVLTGVKDVDTTTTILGQKYSMPIFSSPASLAKLSHPDGELAMARGAVAKGTTICVCNGASYSLREITEVMPDNYPKFYQLYFNKDRRVTKKLMKEVISLKPRAILATVDLPVVGKREADERIKIDASYKPRKHLQVTVLPTDNKGTGLARATGSFIDPDVKWEDIRWLINLSDIPVFIKGVQCAADAKKALEVGCKGIYISNHGGRAVDTAPPSILTLLEIQANCPEVLEEMEVFIDGGVRRGTDVLKAICLGASAVCLGRPFLHALTYGQAGMEKALEILQDELATAMQMVGITRLDQAHPGLLNTAEIDRYVIRGDAHPWARKVVRKVKL</sequence>
<evidence type="ECO:0000256" key="5">
    <source>
        <dbReference type="ARBA" id="ARBA00022617"/>
    </source>
</evidence>
<dbReference type="Gene3D" id="3.20.20.70">
    <property type="entry name" value="Aldolase class I"/>
    <property type="match status" value="1"/>
</dbReference>
<dbReference type="InterPro" id="IPR001199">
    <property type="entry name" value="Cyt_B5-like_heme/steroid-bd"/>
</dbReference>
<dbReference type="FunFam" id="3.20.20.70:FF:000062">
    <property type="entry name" value="Cytochrome b2, mitochondrial, putative"/>
    <property type="match status" value="1"/>
</dbReference>
<evidence type="ECO:0000259" key="17">
    <source>
        <dbReference type="PROSITE" id="PS50255"/>
    </source>
</evidence>
<evidence type="ECO:0000256" key="8">
    <source>
        <dbReference type="ARBA" id="ARBA00022723"/>
    </source>
</evidence>
<protein>
    <recommendedName>
        <fullName evidence="16">L-lactate dehydrogenase (cytochrome)</fullName>
        <ecNumber evidence="15">1.1.2.3</ecNumber>
    </recommendedName>
</protein>
<comment type="subcellular location">
    <subcellularLocation>
        <location evidence="3">Mitochondrion intermembrane space</location>
    </subcellularLocation>
</comment>
<dbReference type="STRING" id="212818.A0A0D1WK49"/>
<dbReference type="Pfam" id="PF01070">
    <property type="entry name" value="FMN_dh"/>
    <property type="match status" value="1"/>
</dbReference>
<evidence type="ECO:0000256" key="1">
    <source>
        <dbReference type="ARBA" id="ARBA00001917"/>
    </source>
</evidence>
<evidence type="ECO:0000256" key="6">
    <source>
        <dbReference type="ARBA" id="ARBA00022630"/>
    </source>
</evidence>
<comment type="similarity">
    <text evidence="13">In the C-terminal section; belongs to the FMN-dependent alpha-hydroxy acid dehydrogenase family.</text>
</comment>
<evidence type="ECO:0000259" key="18">
    <source>
        <dbReference type="PROSITE" id="PS51349"/>
    </source>
</evidence>
<dbReference type="GO" id="GO:0005758">
    <property type="term" value="C:mitochondrial intermembrane space"/>
    <property type="evidence" value="ECO:0007669"/>
    <property type="project" value="UniProtKB-SubCell"/>
</dbReference>
<reference evidence="19 20" key="1">
    <citation type="submission" date="2015-01" db="EMBL/GenBank/DDBJ databases">
        <title>The Genome Sequence of Exophiala mesophila CBS40295.</title>
        <authorList>
            <consortium name="The Broad Institute Genomics Platform"/>
            <person name="Cuomo C."/>
            <person name="de Hoog S."/>
            <person name="Gorbushina A."/>
            <person name="Stielow B."/>
            <person name="Teixiera M."/>
            <person name="Abouelleil A."/>
            <person name="Chapman S.B."/>
            <person name="Priest M."/>
            <person name="Young S.K."/>
            <person name="Wortman J."/>
            <person name="Nusbaum C."/>
            <person name="Birren B."/>
        </authorList>
    </citation>
    <scope>NUCLEOTIDE SEQUENCE [LARGE SCALE GENOMIC DNA]</scope>
    <source>
        <strain evidence="19 20">CBS 40295</strain>
    </source>
</reference>
<dbReference type="SUPFAM" id="SSF55856">
    <property type="entry name" value="Cytochrome b5-like heme/steroid binding domain"/>
    <property type="match status" value="1"/>
</dbReference>
<dbReference type="PROSITE" id="PS50255">
    <property type="entry name" value="CYTOCHROME_B5_2"/>
    <property type="match status" value="1"/>
</dbReference>
<dbReference type="PRINTS" id="PR00363">
    <property type="entry name" value="CYTOCHROMEB5"/>
</dbReference>
<accession>A0A0D1WK49</accession>
<dbReference type="VEuPathDB" id="FungiDB:PV10_08882"/>
<dbReference type="PANTHER" id="PTHR10578:SF104">
    <property type="entry name" value="CYTOCHROME B2, MITOCHONDRIAL-RELATED"/>
    <property type="match status" value="1"/>
</dbReference>
<evidence type="ECO:0000256" key="13">
    <source>
        <dbReference type="ARBA" id="ARBA00061137"/>
    </source>
</evidence>
<evidence type="ECO:0000256" key="2">
    <source>
        <dbReference type="ARBA" id="ARBA00001970"/>
    </source>
</evidence>
<dbReference type="GO" id="GO:0004460">
    <property type="term" value="F:L-lactate dehydrogenase (cytochrome) activity"/>
    <property type="evidence" value="ECO:0007669"/>
    <property type="project" value="UniProtKB-EC"/>
</dbReference>
<keyword evidence="6" id="KW-0285">Flavoprotein</keyword>
<dbReference type="EC" id="1.1.2.3" evidence="15"/>
<evidence type="ECO:0000256" key="11">
    <source>
        <dbReference type="ARBA" id="ARBA00023128"/>
    </source>
</evidence>
<evidence type="ECO:0000256" key="14">
    <source>
        <dbReference type="ARBA" id="ARBA00061589"/>
    </source>
</evidence>
<dbReference type="PANTHER" id="PTHR10578">
    <property type="entry name" value="S -2-HYDROXY-ACID OXIDASE-RELATED"/>
    <property type="match status" value="1"/>
</dbReference>
<feature type="domain" description="FMN hydroxy acid dehydrogenase" evidence="18">
    <location>
        <begin position="110"/>
        <end position="472"/>
    </location>
</feature>
<evidence type="ECO:0000256" key="12">
    <source>
        <dbReference type="ARBA" id="ARBA00052399"/>
    </source>
</evidence>